<dbReference type="GO" id="GO:0003676">
    <property type="term" value="F:nucleic acid binding"/>
    <property type="evidence" value="ECO:0007669"/>
    <property type="project" value="InterPro"/>
</dbReference>
<comment type="caution">
    <text evidence="1">The sequence shown here is derived from an EMBL/GenBank/DDBJ whole genome shotgun (WGS) entry which is preliminary data.</text>
</comment>
<gene>
    <name evidence="1" type="ORF">PanWU01x14_248040</name>
</gene>
<dbReference type="AlphaFoldDB" id="A0A2P5BDU4"/>
<proteinExistence type="predicted"/>
<dbReference type="SUPFAM" id="SSF57756">
    <property type="entry name" value="Retrovirus zinc finger-like domains"/>
    <property type="match status" value="1"/>
</dbReference>
<evidence type="ECO:0000313" key="1">
    <source>
        <dbReference type="EMBL" id="PON46960.1"/>
    </source>
</evidence>
<dbReference type="EMBL" id="JXTB01000302">
    <property type="protein sequence ID" value="PON46960.1"/>
    <property type="molecule type" value="Genomic_DNA"/>
</dbReference>
<sequence length="100" mass="11423">MIFYCLCQFSSEPYTLLEMESLLLAQETQIEYLDSHPTPDILSLATQSNSHKKFPYSGSSTSFSSHSNFPASELQCQVCGKFGHKNLKCWHRFNSFFQGL</sequence>
<dbReference type="GO" id="GO:0008270">
    <property type="term" value="F:zinc ion binding"/>
    <property type="evidence" value="ECO:0007669"/>
    <property type="project" value="InterPro"/>
</dbReference>
<dbReference type="Proteomes" id="UP000237105">
    <property type="component" value="Unassembled WGS sequence"/>
</dbReference>
<dbReference type="InterPro" id="IPR036875">
    <property type="entry name" value="Znf_CCHC_sf"/>
</dbReference>
<organism evidence="1 2">
    <name type="scientific">Parasponia andersonii</name>
    <name type="common">Sponia andersonii</name>
    <dbReference type="NCBI Taxonomy" id="3476"/>
    <lineage>
        <taxon>Eukaryota</taxon>
        <taxon>Viridiplantae</taxon>
        <taxon>Streptophyta</taxon>
        <taxon>Embryophyta</taxon>
        <taxon>Tracheophyta</taxon>
        <taxon>Spermatophyta</taxon>
        <taxon>Magnoliopsida</taxon>
        <taxon>eudicotyledons</taxon>
        <taxon>Gunneridae</taxon>
        <taxon>Pentapetalae</taxon>
        <taxon>rosids</taxon>
        <taxon>fabids</taxon>
        <taxon>Rosales</taxon>
        <taxon>Cannabaceae</taxon>
        <taxon>Parasponia</taxon>
    </lineage>
</organism>
<protein>
    <submittedName>
        <fullName evidence="1">Zinc finger, CCHC-type</fullName>
    </submittedName>
</protein>
<accession>A0A2P5BDU4</accession>
<reference evidence="2" key="1">
    <citation type="submission" date="2016-06" db="EMBL/GenBank/DDBJ databases">
        <title>Parallel loss of symbiosis genes in relatives of nitrogen-fixing non-legume Parasponia.</title>
        <authorList>
            <person name="Van Velzen R."/>
            <person name="Holmer R."/>
            <person name="Bu F."/>
            <person name="Rutten L."/>
            <person name="Van Zeijl A."/>
            <person name="Liu W."/>
            <person name="Santuari L."/>
            <person name="Cao Q."/>
            <person name="Sharma T."/>
            <person name="Shen D."/>
            <person name="Roswanjaya Y."/>
            <person name="Wardhani T."/>
            <person name="Kalhor M.S."/>
            <person name="Jansen J."/>
            <person name="Van den Hoogen J."/>
            <person name="Gungor B."/>
            <person name="Hartog M."/>
            <person name="Hontelez J."/>
            <person name="Verver J."/>
            <person name="Yang W.-C."/>
            <person name="Schijlen E."/>
            <person name="Repin R."/>
            <person name="Schilthuizen M."/>
            <person name="Schranz E."/>
            <person name="Heidstra R."/>
            <person name="Miyata K."/>
            <person name="Fedorova E."/>
            <person name="Kohlen W."/>
            <person name="Bisseling T."/>
            <person name="Smit S."/>
            <person name="Geurts R."/>
        </authorList>
    </citation>
    <scope>NUCLEOTIDE SEQUENCE [LARGE SCALE GENOMIC DNA]</scope>
    <source>
        <strain evidence="2">cv. WU1-14</strain>
    </source>
</reference>
<keyword evidence="2" id="KW-1185">Reference proteome</keyword>
<name>A0A2P5BDU4_PARAD</name>
<evidence type="ECO:0000313" key="2">
    <source>
        <dbReference type="Proteomes" id="UP000237105"/>
    </source>
</evidence>